<gene>
    <name evidence="1" type="ORF">MJO52_11775</name>
</gene>
<dbReference type="EMBL" id="CP092418">
    <property type="protein sequence ID" value="USD19761.1"/>
    <property type="molecule type" value="Genomic_DNA"/>
</dbReference>
<evidence type="ECO:0000313" key="2">
    <source>
        <dbReference type="Proteomes" id="UP001055658"/>
    </source>
</evidence>
<protein>
    <submittedName>
        <fullName evidence="1">Phage tail protein</fullName>
    </submittedName>
</protein>
<proteinExistence type="predicted"/>
<evidence type="ECO:0000313" key="1">
    <source>
        <dbReference type="EMBL" id="USD19761.1"/>
    </source>
</evidence>
<dbReference type="Pfam" id="PF09684">
    <property type="entry name" value="Tail_P2_I"/>
    <property type="match status" value="1"/>
</dbReference>
<organism evidence="1 2">
    <name type="scientific">Microbulbifer variabilis</name>
    <dbReference type="NCBI Taxonomy" id="266805"/>
    <lineage>
        <taxon>Bacteria</taxon>
        <taxon>Pseudomonadati</taxon>
        <taxon>Pseudomonadota</taxon>
        <taxon>Gammaproteobacteria</taxon>
        <taxon>Cellvibrionales</taxon>
        <taxon>Microbulbiferaceae</taxon>
        <taxon>Microbulbifer</taxon>
    </lineage>
</organism>
<name>A0ABY4V8N1_9GAMM</name>
<sequence>MKITLPSWANRGEVAKLGVMLERWWAYVTSWLEWPIEEMDPDTCGLSALNLLAWQRNVTRFDREPIELYRLRVKYAYVNTVDAGSVAGIQRIFDRLGVGYVEVIERDPNRDWDVIILQLSDAQLSHNQDLLRLLLQKYGRTCRRYEFKLISPVGLGISVHEIDHAWYFDAAS</sequence>
<reference evidence="1" key="1">
    <citation type="submission" date="2022-02" db="EMBL/GenBank/DDBJ databases">
        <title>Coral-associated bacteria.</title>
        <authorList>
            <person name="Tang K."/>
            <person name="Wang X."/>
        </authorList>
    </citation>
    <scope>NUCLEOTIDE SEQUENCE</scope>
    <source>
        <strain evidence="1">SCSIO 43006</strain>
    </source>
</reference>
<dbReference type="RefSeq" id="WP_252081855.1">
    <property type="nucleotide sequence ID" value="NZ_CP092418.1"/>
</dbReference>
<accession>A0ABY4V8N1</accession>
<dbReference type="Proteomes" id="UP001055658">
    <property type="component" value="Chromosome"/>
</dbReference>
<dbReference type="InterPro" id="IPR006521">
    <property type="entry name" value="Tail_protein_I"/>
</dbReference>
<keyword evidence="2" id="KW-1185">Reference proteome</keyword>